<keyword evidence="2 8" id="KW-0813">Transport</keyword>
<keyword evidence="7 8" id="KW-0472">Membrane</keyword>
<reference evidence="10 11" key="1">
    <citation type="submission" date="2017-03" db="EMBL/GenBank/DDBJ databases">
        <title>Complete genome sequence of Paenibacillus Kribbensis producing bioflocculants.</title>
        <authorList>
            <person name="Lee H.-G."/>
            <person name="Oh H.-M."/>
        </authorList>
    </citation>
    <scope>NUCLEOTIDE SEQUENCE [LARGE SCALE GENOMIC DNA]</scope>
    <source>
        <strain evidence="10 11">AM49</strain>
    </source>
</reference>
<name>A0A222WR54_9BACL</name>
<evidence type="ECO:0000259" key="9">
    <source>
        <dbReference type="PROSITE" id="PS50928"/>
    </source>
</evidence>
<dbReference type="PANTHER" id="PTHR30614">
    <property type="entry name" value="MEMBRANE COMPONENT OF AMINO ACID ABC TRANSPORTER"/>
    <property type="match status" value="1"/>
</dbReference>
<feature type="transmembrane region" description="Helical" evidence="8">
    <location>
        <begin position="20"/>
        <end position="43"/>
    </location>
</feature>
<dbReference type="PANTHER" id="PTHR30614:SF0">
    <property type="entry name" value="L-CYSTINE TRANSPORT SYSTEM PERMEASE PROTEIN TCYL"/>
    <property type="match status" value="1"/>
</dbReference>
<evidence type="ECO:0000256" key="3">
    <source>
        <dbReference type="ARBA" id="ARBA00022475"/>
    </source>
</evidence>
<dbReference type="CDD" id="cd06261">
    <property type="entry name" value="TM_PBP2"/>
    <property type="match status" value="1"/>
</dbReference>
<dbReference type="Pfam" id="PF00528">
    <property type="entry name" value="BPD_transp_1"/>
    <property type="match status" value="1"/>
</dbReference>
<sequence>MDFDFEYMLSVFPNIIKYLPLTIIMAVTAMIMASILGLIVALIRNSRIPVLTQLAAVYISFFRAIPMLVQLFLFYFGLPQLIPAFNNMTALTAALIGLSLKEAAFLAEIFRAGLNSVDKGQLEAGLSVGMTKFQTYRRMILPQAARNALPGTGNTFITLIKETALAFTLGVAEMFAQAKMMAAESFKFFETYLAVGLLYWFIVIGVSSLQRVAEQRINRPYQQ</sequence>
<dbReference type="FunFam" id="1.10.3720.10:FF:000006">
    <property type="entry name" value="Glutamate/aspartate ABC transporter, permease protein GltK"/>
    <property type="match status" value="1"/>
</dbReference>
<keyword evidence="4 8" id="KW-0812">Transmembrane</keyword>
<dbReference type="GO" id="GO:0015184">
    <property type="term" value="F:L-cystine transmembrane transporter activity"/>
    <property type="evidence" value="ECO:0007669"/>
    <property type="project" value="TreeGrafter"/>
</dbReference>
<accession>A0A222WR54</accession>
<keyword evidence="6 8" id="KW-1133">Transmembrane helix</keyword>
<feature type="transmembrane region" description="Helical" evidence="8">
    <location>
        <begin position="55"/>
        <end position="78"/>
    </location>
</feature>
<keyword evidence="3" id="KW-1003">Cell membrane</keyword>
<comment type="subcellular location">
    <subcellularLocation>
        <location evidence="1 8">Cell membrane</location>
        <topology evidence="1 8">Multi-pass membrane protein</topology>
    </subcellularLocation>
</comment>
<dbReference type="InterPro" id="IPR035906">
    <property type="entry name" value="MetI-like_sf"/>
</dbReference>
<protein>
    <submittedName>
        <fullName evidence="10">ABC transporter permease</fullName>
    </submittedName>
</protein>
<dbReference type="OrthoDB" id="9805999at2"/>
<dbReference type="KEGG" id="pkb:B4V02_21455"/>
<dbReference type="EMBL" id="CP020028">
    <property type="protein sequence ID" value="ASR49077.1"/>
    <property type="molecule type" value="Genomic_DNA"/>
</dbReference>
<dbReference type="AlphaFoldDB" id="A0A222WR54"/>
<dbReference type="InterPro" id="IPR043429">
    <property type="entry name" value="ArtM/GltK/GlnP/TcyL/YhdX-like"/>
</dbReference>
<keyword evidence="11" id="KW-1185">Reference proteome</keyword>
<organism evidence="10 11">
    <name type="scientific">Paenibacillus kribbensis</name>
    <dbReference type="NCBI Taxonomy" id="172713"/>
    <lineage>
        <taxon>Bacteria</taxon>
        <taxon>Bacillati</taxon>
        <taxon>Bacillota</taxon>
        <taxon>Bacilli</taxon>
        <taxon>Bacillales</taxon>
        <taxon>Paenibacillaceae</taxon>
        <taxon>Paenibacillus</taxon>
    </lineage>
</organism>
<dbReference type="Gene3D" id="1.10.3720.10">
    <property type="entry name" value="MetI-like"/>
    <property type="match status" value="1"/>
</dbReference>
<keyword evidence="5" id="KW-0029">Amino-acid transport</keyword>
<dbReference type="Proteomes" id="UP000214666">
    <property type="component" value="Chromosome"/>
</dbReference>
<dbReference type="GO" id="GO:0043190">
    <property type="term" value="C:ATP-binding cassette (ABC) transporter complex"/>
    <property type="evidence" value="ECO:0007669"/>
    <property type="project" value="InterPro"/>
</dbReference>
<evidence type="ECO:0000256" key="4">
    <source>
        <dbReference type="ARBA" id="ARBA00022692"/>
    </source>
</evidence>
<feature type="transmembrane region" description="Helical" evidence="8">
    <location>
        <begin position="191"/>
        <end position="209"/>
    </location>
</feature>
<gene>
    <name evidence="10" type="ORF">B4V02_21455</name>
</gene>
<evidence type="ECO:0000256" key="7">
    <source>
        <dbReference type="ARBA" id="ARBA00023136"/>
    </source>
</evidence>
<dbReference type="STRING" id="172713.GCA_001705305_00818"/>
<evidence type="ECO:0000313" key="11">
    <source>
        <dbReference type="Proteomes" id="UP000214666"/>
    </source>
</evidence>
<evidence type="ECO:0000256" key="2">
    <source>
        <dbReference type="ARBA" id="ARBA00022448"/>
    </source>
</evidence>
<evidence type="ECO:0000256" key="6">
    <source>
        <dbReference type="ARBA" id="ARBA00022989"/>
    </source>
</evidence>
<evidence type="ECO:0000256" key="8">
    <source>
        <dbReference type="RuleBase" id="RU363032"/>
    </source>
</evidence>
<comment type="similarity">
    <text evidence="8">Belongs to the binding-protein-dependent transport system permease family.</text>
</comment>
<feature type="domain" description="ABC transmembrane type-1" evidence="9">
    <location>
        <begin position="19"/>
        <end position="210"/>
    </location>
</feature>
<dbReference type="NCBIfam" id="TIGR01726">
    <property type="entry name" value="HEQRo_perm_3TM"/>
    <property type="match status" value="1"/>
</dbReference>
<dbReference type="PROSITE" id="PS50928">
    <property type="entry name" value="ABC_TM1"/>
    <property type="match status" value="1"/>
</dbReference>
<dbReference type="InterPro" id="IPR000515">
    <property type="entry name" value="MetI-like"/>
</dbReference>
<evidence type="ECO:0000313" key="10">
    <source>
        <dbReference type="EMBL" id="ASR49077.1"/>
    </source>
</evidence>
<dbReference type="RefSeq" id="WP_007428784.1">
    <property type="nucleotide sequence ID" value="NZ_CP020028.1"/>
</dbReference>
<dbReference type="SUPFAM" id="SSF161098">
    <property type="entry name" value="MetI-like"/>
    <property type="match status" value="1"/>
</dbReference>
<evidence type="ECO:0000256" key="1">
    <source>
        <dbReference type="ARBA" id="ARBA00004651"/>
    </source>
</evidence>
<evidence type="ECO:0000256" key="5">
    <source>
        <dbReference type="ARBA" id="ARBA00022970"/>
    </source>
</evidence>
<dbReference type="InterPro" id="IPR010065">
    <property type="entry name" value="AA_ABC_transptr_permease_3TM"/>
</dbReference>
<proteinExistence type="inferred from homology"/>